<keyword evidence="3" id="KW-1185">Reference proteome</keyword>
<evidence type="ECO:0000256" key="1">
    <source>
        <dbReference type="SAM" id="SignalP"/>
    </source>
</evidence>
<proteinExistence type="predicted"/>
<dbReference type="PROSITE" id="PS51257">
    <property type="entry name" value="PROKAR_LIPOPROTEIN"/>
    <property type="match status" value="1"/>
</dbReference>
<protein>
    <submittedName>
        <fullName evidence="2">SusD-like starch-binding protein associating with outer membrane</fullName>
    </submittedName>
</protein>
<dbReference type="Gene3D" id="1.25.40.390">
    <property type="match status" value="1"/>
</dbReference>
<evidence type="ECO:0000313" key="3">
    <source>
        <dbReference type="Proteomes" id="UP000294830"/>
    </source>
</evidence>
<dbReference type="Proteomes" id="UP000294830">
    <property type="component" value="Unassembled WGS sequence"/>
</dbReference>
<reference evidence="2 3" key="1">
    <citation type="submission" date="2019-03" db="EMBL/GenBank/DDBJ databases">
        <title>Genomic Encyclopedia of Archaeal and Bacterial Type Strains, Phase II (KMG-II): from individual species to whole genera.</title>
        <authorList>
            <person name="Goeker M."/>
        </authorList>
    </citation>
    <scope>NUCLEOTIDE SEQUENCE [LARGE SCALE GENOMIC DNA]</scope>
    <source>
        <strain evidence="2 3">RL-C</strain>
    </source>
</reference>
<sequence>MKTIKLYSLIMLLSILFGCSEDAMDTINNNPNNPKKVESRFILTDVMTSTAFSITGSDYAFYSSVYMELNVGIWGQMYNAEKRLVDPASATTYNNSWNAQYRNLYELKTSIEQCSENGPEKGNFVNLGISQILFAYNLAMLTDLMGDIPVTEALQPGKVYQPRIDKQEAVYTEVFRLLDEAILNLGKATTYPSIGNQDLIYKGDKAKWIKAANALKARFTMRLSFRSAKYDKVIEYANASFTGAAEELKYTYTGSASVNPFSRFFQDRNYFGASKSLSDKLTERNDPRSAKFFKPATGQSSVIFAPNGNPEQRQAYYGYSGLTSVTAPTYLMSYHELQFLKAEALVRSTPSQVAAAETELVKGIQAAFVKVGLTATDATTYYNNNVKARFDANPLKEIMIQKYLASYEDEGIEAYNDYRRLKAMGDDLITLASTLQFPQRFTYGSSDVTTNPNVRNAYGDGSYVYTEKVWWAGGTR</sequence>
<accession>A0A4R2E9B8</accession>
<dbReference type="SUPFAM" id="SSF48452">
    <property type="entry name" value="TPR-like"/>
    <property type="match status" value="1"/>
</dbReference>
<dbReference type="InterPro" id="IPR041662">
    <property type="entry name" value="SusD-like_2"/>
</dbReference>
<dbReference type="Pfam" id="PF12771">
    <property type="entry name" value="SusD-like_2"/>
    <property type="match status" value="1"/>
</dbReference>
<evidence type="ECO:0000313" key="2">
    <source>
        <dbReference type="EMBL" id="TCN64691.1"/>
    </source>
</evidence>
<name>A0A4R2E9B8_9BACT</name>
<dbReference type="AlphaFoldDB" id="A0A4R2E9B8"/>
<organism evidence="2 3">
    <name type="scientific">Acetobacteroides hydrogenigenes</name>
    <dbReference type="NCBI Taxonomy" id="979970"/>
    <lineage>
        <taxon>Bacteria</taxon>
        <taxon>Pseudomonadati</taxon>
        <taxon>Bacteroidota</taxon>
        <taxon>Bacteroidia</taxon>
        <taxon>Bacteroidales</taxon>
        <taxon>Rikenellaceae</taxon>
        <taxon>Acetobacteroides</taxon>
    </lineage>
</organism>
<dbReference type="EMBL" id="SLWB01000012">
    <property type="protein sequence ID" value="TCN64691.1"/>
    <property type="molecule type" value="Genomic_DNA"/>
</dbReference>
<dbReference type="RefSeq" id="WP_131839839.1">
    <property type="nucleotide sequence ID" value="NZ_SLWB01000012.1"/>
</dbReference>
<feature type="signal peptide" evidence="1">
    <location>
        <begin position="1"/>
        <end position="23"/>
    </location>
</feature>
<gene>
    <name evidence="2" type="ORF">CLV25_11218</name>
</gene>
<comment type="caution">
    <text evidence="2">The sequence shown here is derived from an EMBL/GenBank/DDBJ whole genome shotgun (WGS) entry which is preliminary data.</text>
</comment>
<feature type="chain" id="PRO_5020640033" evidence="1">
    <location>
        <begin position="24"/>
        <end position="476"/>
    </location>
</feature>
<dbReference type="InterPro" id="IPR011990">
    <property type="entry name" value="TPR-like_helical_dom_sf"/>
</dbReference>
<dbReference type="OrthoDB" id="1109828at2"/>
<keyword evidence="1" id="KW-0732">Signal</keyword>